<evidence type="ECO:0000313" key="1">
    <source>
        <dbReference type="EMBL" id="OCB86742.1"/>
    </source>
</evidence>
<keyword evidence="2" id="KW-1185">Reference proteome</keyword>
<dbReference type="EMBL" id="LNZH02000199">
    <property type="protein sequence ID" value="OCB86742.1"/>
    <property type="molecule type" value="Genomic_DNA"/>
</dbReference>
<dbReference type="PANTHER" id="PTHR28152:SF1">
    <property type="entry name" value="HYDROXYACYL-THIOESTER DEHYDRATASE TYPE 2, MITOCHONDRIAL"/>
    <property type="match status" value="1"/>
</dbReference>
<gene>
    <name evidence="1" type="ORF">A7U60_g6203</name>
</gene>
<dbReference type="GO" id="GO:0019171">
    <property type="term" value="F:(3R)-hydroxyacyl-[acyl-carrier-protein] dehydratase activity"/>
    <property type="evidence" value="ECO:0007669"/>
    <property type="project" value="TreeGrafter"/>
</dbReference>
<dbReference type="OrthoDB" id="3257538at2759"/>
<sequence length="326" mass="36897">MPLLSKYATCVLRPVSWCAGARSYSVAAVSETDETELDKWIWNIRGTVIHYDDEISRMKVRDLYYTLPTRDPAHPPPRNASISPLHCLAFFHPRLPEEQLEADLTETHFCPPAPFGARRMWVGGSLHFPNGSNQGLRMGNEALAAVSVSKVEKKGFDKGSPMVFVHKDVYYKHQLGDDPVVKEKRIHAYLTEETRPSGRIREVTGLPKPQFTYTWTPTATTLFRFSALMWNAHLIHLDREYTRKREGYPDLLVHGPLTALMLVEALLHNGYKGRINNFEYRARNPVYVDRNQHIHGAIGANKGKGMLWAEDDDGVVGMTGSVDLEA</sequence>
<dbReference type="AlphaFoldDB" id="A0A9Q5HVG1"/>
<dbReference type="GO" id="GO:0005739">
    <property type="term" value="C:mitochondrion"/>
    <property type="evidence" value="ECO:0007669"/>
    <property type="project" value="TreeGrafter"/>
</dbReference>
<dbReference type="Proteomes" id="UP000757232">
    <property type="component" value="Unassembled WGS sequence"/>
</dbReference>
<dbReference type="SUPFAM" id="SSF54637">
    <property type="entry name" value="Thioesterase/thiol ester dehydrase-isomerase"/>
    <property type="match status" value="1"/>
</dbReference>
<dbReference type="InterPro" id="IPR052741">
    <property type="entry name" value="Mitochondrial_HTD2"/>
</dbReference>
<protein>
    <submittedName>
        <fullName evidence="1">Uncharacterized protein</fullName>
    </submittedName>
</protein>
<organism evidence="1 2">
    <name type="scientific">Sanghuangporus baumii</name>
    <name type="common">Phellinus baumii</name>
    <dbReference type="NCBI Taxonomy" id="108892"/>
    <lineage>
        <taxon>Eukaryota</taxon>
        <taxon>Fungi</taxon>
        <taxon>Dikarya</taxon>
        <taxon>Basidiomycota</taxon>
        <taxon>Agaricomycotina</taxon>
        <taxon>Agaricomycetes</taxon>
        <taxon>Hymenochaetales</taxon>
        <taxon>Hymenochaetaceae</taxon>
        <taxon>Sanghuangporus</taxon>
    </lineage>
</organism>
<dbReference type="Gene3D" id="3.10.129.10">
    <property type="entry name" value="Hotdog Thioesterase"/>
    <property type="match status" value="1"/>
</dbReference>
<evidence type="ECO:0000313" key="2">
    <source>
        <dbReference type="Proteomes" id="UP000757232"/>
    </source>
</evidence>
<dbReference type="InterPro" id="IPR029069">
    <property type="entry name" value="HotDog_dom_sf"/>
</dbReference>
<comment type="caution">
    <text evidence="1">The sequence shown here is derived from an EMBL/GenBank/DDBJ whole genome shotgun (WGS) entry which is preliminary data.</text>
</comment>
<proteinExistence type="predicted"/>
<accession>A0A9Q5HVG1</accession>
<name>A0A9Q5HVG1_SANBA</name>
<reference evidence="1" key="1">
    <citation type="submission" date="2016-06" db="EMBL/GenBank/DDBJ databases">
        <title>Draft Genome sequence of the fungus Inonotus baumii.</title>
        <authorList>
            <person name="Zhu H."/>
            <person name="Lin W."/>
        </authorList>
    </citation>
    <scope>NUCLEOTIDE SEQUENCE</scope>
    <source>
        <strain evidence="1">821</strain>
    </source>
</reference>
<dbReference type="PANTHER" id="PTHR28152">
    <property type="entry name" value="HYDROXYACYL-THIOESTER DEHYDRATASE TYPE 2, MITOCHONDRIAL"/>
    <property type="match status" value="1"/>
</dbReference>